<feature type="region of interest" description="Disordered" evidence="1">
    <location>
        <begin position="49"/>
        <end position="95"/>
    </location>
</feature>
<accession>A0AAW1NJL1</accession>
<sequence length="160" mass="18238">MYSLSVVPGLTLDYLGRLGDIEEDLPLRSGSTRPSRDAEAITSIHDDAQTEKRMIPRGFRGGALSHTSHRRENITEPEPEDNQSGDNSDGEGNFDLKHQTRHEQNRGIARICHAIRTWFLRLFRRRSNIRQSDDETTLDVATKVSAFRMYSMDSPDIHCI</sequence>
<gene>
    <name evidence="2" type="ORF">QE152_g410</name>
</gene>
<comment type="caution">
    <text evidence="2">The sequence shown here is derived from an EMBL/GenBank/DDBJ whole genome shotgun (WGS) entry which is preliminary data.</text>
</comment>
<evidence type="ECO:0000256" key="1">
    <source>
        <dbReference type="SAM" id="MobiDB-lite"/>
    </source>
</evidence>
<protein>
    <submittedName>
        <fullName evidence="2">Uncharacterized protein</fullName>
    </submittedName>
</protein>
<name>A0AAW1NJL1_POPJA</name>
<keyword evidence="3" id="KW-1185">Reference proteome</keyword>
<evidence type="ECO:0000313" key="2">
    <source>
        <dbReference type="EMBL" id="KAK9758834.1"/>
    </source>
</evidence>
<dbReference type="Proteomes" id="UP001458880">
    <property type="component" value="Unassembled WGS sequence"/>
</dbReference>
<proteinExistence type="predicted"/>
<evidence type="ECO:0000313" key="3">
    <source>
        <dbReference type="Proteomes" id="UP001458880"/>
    </source>
</evidence>
<dbReference type="AlphaFoldDB" id="A0AAW1NJL1"/>
<reference evidence="2 3" key="1">
    <citation type="journal article" date="2024" name="BMC Genomics">
        <title>De novo assembly and annotation of Popillia japonica's genome with initial clues to its potential as an invasive pest.</title>
        <authorList>
            <person name="Cucini C."/>
            <person name="Boschi S."/>
            <person name="Funari R."/>
            <person name="Cardaioli E."/>
            <person name="Iannotti N."/>
            <person name="Marturano G."/>
            <person name="Paoli F."/>
            <person name="Bruttini M."/>
            <person name="Carapelli A."/>
            <person name="Frati F."/>
            <person name="Nardi F."/>
        </authorList>
    </citation>
    <scope>NUCLEOTIDE SEQUENCE [LARGE SCALE GENOMIC DNA]</scope>
    <source>
        <strain evidence="2">DMR45628</strain>
    </source>
</reference>
<dbReference type="EMBL" id="JASPKY010000003">
    <property type="protein sequence ID" value="KAK9758834.1"/>
    <property type="molecule type" value="Genomic_DNA"/>
</dbReference>
<organism evidence="2 3">
    <name type="scientific">Popillia japonica</name>
    <name type="common">Japanese beetle</name>
    <dbReference type="NCBI Taxonomy" id="7064"/>
    <lineage>
        <taxon>Eukaryota</taxon>
        <taxon>Metazoa</taxon>
        <taxon>Ecdysozoa</taxon>
        <taxon>Arthropoda</taxon>
        <taxon>Hexapoda</taxon>
        <taxon>Insecta</taxon>
        <taxon>Pterygota</taxon>
        <taxon>Neoptera</taxon>
        <taxon>Endopterygota</taxon>
        <taxon>Coleoptera</taxon>
        <taxon>Polyphaga</taxon>
        <taxon>Scarabaeiformia</taxon>
        <taxon>Scarabaeidae</taxon>
        <taxon>Rutelinae</taxon>
        <taxon>Popillia</taxon>
    </lineage>
</organism>